<feature type="chain" id="PRO_5008772164" description="Transmembrane protein" evidence="2">
    <location>
        <begin position="20"/>
        <end position="202"/>
    </location>
</feature>
<evidence type="ECO:0008006" key="6">
    <source>
        <dbReference type="Google" id="ProtNLM"/>
    </source>
</evidence>
<dbReference type="AlphaFoldDB" id="L1K3Q5"/>
<keyword evidence="2" id="KW-0732">Signal</keyword>
<sequence>MKSALFALVLCLSAVCVFSFTPNVLPLRSSHASVGLCRSIVSARIPRRRASLFLSKDSVPSVNDASNSMEEEEEEEVISSTLSDEELESRIASLGLGKEGGVEDKSTGEEQVLTPMERAQKETIKIGTTAIAATANTAISLLNKMEQPIDEEQWKSMQGKDKQEVKEDSEFVNQGGVFVVLPVILAGGGLLFWAVASENSWF</sequence>
<proteinExistence type="predicted"/>
<evidence type="ECO:0000313" key="5">
    <source>
        <dbReference type="Proteomes" id="UP000011087"/>
    </source>
</evidence>
<dbReference type="Proteomes" id="UP000011087">
    <property type="component" value="Unassembled WGS sequence"/>
</dbReference>
<reference evidence="5" key="2">
    <citation type="submission" date="2012-11" db="EMBL/GenBank/DDBJ databases">
        <authorList>
            <person name="Kuo A."/>
            <person name="Curtis B.A."/>
            <person name="Tanifuji G."/>
            <person name="Burki F."/>
            <person name="Gruber A."/>
            <person name="Irimia M."/>
            <person name="Maruyama S."/>
            <person name="Arias M.C."/>
            <person name="Ball S.G."/>
            <person name="Gile G.H."/>
            <person name="Hirakawa Y."/>
            <person name="Hopkins J.F."/>
            <person name="Rensing S.A."/>
            <person name="Schmutz J."/>
            <person name="Symeonidi A."/>
            <person name="Elias M."/>
            <person name="Eveleigh R.J."/>
            <person name="Herman E.K."/>
            <person name="Klute M.J."/>
            <person name="Nakayama T."/>
            <person name="Obornik M."/>
            <person name="Reyes-Prieto A."/>
            <person name="Armbrust E.V."/>
            <person name="Aves S.J."/>
            <person name="Beiko R.G."/>
            <person name="Coutinho P."/>
            <person name="Dacks J.B."/>
            <person name="Durnford D.G."/>
            <person name="Fast N.M."/>
            <person name="Green B.R."/>
            <person name="Grisdale C."/>
            <person name="Hempe F."/>
            <person name="Henrissat B."/>
            <person name="Hoppner M.P."/>
            <person name="Ishida K.-I."/>
            <person name="Kim E."/>
            <person name="Koreny L."/>
            <person name="Kroth P.G."/>
            <person name="Liu Y."/>
            <person name="Malik S.-B."/>
            <person name="Maier U.G."/>
            <person name="McRose D."/>
            <person name="Mock T."/>
            <person name="Neilson J.A."/>
            <person name="Onodera N.T."/>
            <person name="Poole A.M."/>
            <person name="Pritham E.J."/>
            <person name="Richards T.A."/>
            <person name="Rocap G."/>
            <person name="Roy S.W."/>
            <person name="Sarai C."/>
            <person name="Schaack S."/>
            <person name="Shirato S."/>
            <person name="Slamovits C.H."/>
            <person name="Spencer D.F."/>
            <person name="Suzuki S."/>
            <person name="Worden A.Z."/>
            <person name="Zauner S."/>
            <person name="Barry K."/>
            <person name="Bell C."/>
            <person name="Bharti A.K."/>
            <person name="Crow J.A."/>
            <person name="Grimwood J."/>
            <person name="Kramer R."/>
            <person name="Lindquist E."/>
            <person name="Lucas S."/>
            <person name="Salamov A."/>
            <person name="McFadden G.I."/>
            <person name="Lane C.E."/>
            <person name="Keeling P.J."/>
            <person name="Gray M.W."/>
            <person name="Grigoriev I.V."/>
            <person name="Archibald J.M."/>
        </authorList>
    </citation>
    <scope>NUCLEOTIDE SEQUENCE</scope>
    <source>
        <strain evidence="5">CCMP2712</strain>
    </source>
</reference>
<name>L1K3Q5_GUITC</name>
<evidence type="ECO:0000256" key="1">
    <source>
        <dbReference type="SAM" id="Phobius"/>
    </source>
</evidence>
<dbReference type="EnsemblProtists" id="EKX55441">
    <property type="protein sequence ID" value="EKX55441"/>
    <property type="gene ID" value="GUITHDRAFT_160465"/>
</dbReference>
<keyword evidence="1" id="KW-0812">Transmembrane</keyword>
<protein>
    <recommendedName>
        <fullName evidence="6">Transmembrane protein</fullName>
    </recommendedName>
</protein>
<dbReference type="HOGENOM" id="CLU_1356916_0_0_1"/>
<dbReference type="RefSeq" id="XP_005842421.1">
    <property type="nucleotide sequence ID" value="XM_005842364.1"/>
</dbReference>
<dbReference type="KEGG" id="gtt:GUITHDRAFT_160465"/>
<reference evidence="3 5" key="1">
    <citation type="journal article" date="2012" name="Nature">
        <title>Algal genomes reveal evolutionary mosaicism and the fate of nucleomorphs.</title>
        <authorList>
            <consortium name="DOE Joint Genome Institute"/>
            <person name="Curtis B.A."/>
            <person name="Tanifuji G."/>
            <person name="Burki F."/>
            <person name="Gruber A."/>
            <person name="Irimia M."/>
            <person name="Maruyama S."/>
            <person name="Arias M.C."/>
            <person name="Ball S.G."/>
            <person name="Gile G.H."/>
            <person name="Hirakawa Y."/>
            <person name="Hopkins J.F."/>
            <person name="Kuo A."/>
            <person name="Rensing S.A."/>
            <person name="Schmutz J."/>
            <person name="Symeonidi A."/>
            <person name="Elias M."/>
            <person name="Eveleigh R.J."/>
            <person name="Herman E.K."/>
            <person name="Klute M.J."/>
            <person name="Nakayama T."/>
            <person name="Obornik M."/>
            <person name="Reyes-Prieto A."/>
            <person name="Armbrust E.V."/>
            <person name="Aves S.J."/>
            <person name="Beiko R.G."/>
            <person name="Coutinho P."/>
            <person name="Dacks J.B."/>
            <person name="Durnford D.G."/>
            <person name="Fast N.M."/>
            <person name="Green B.R."/>
            <person name="Grisdale C.J."/>
            <person name="Hempel F."/>
            <person name="Henrissat B."/>
            <person name="Hoppner M.P."/>
            <person name="Ishida K."/>
            <person name="Kim E."/>
            <person name="Koreny L."/>
            <person name="Kroth P.G."/>
            <person name="Liu Y."/>
            <person name="Malik S.B."/>
            <person name="Maier U.G."/>
            <person name="McRose D."/>
            <person name="Mock T."/>
            <person name="Neilson J.A."/>
            <person name="Onodera N.T."/>
            <person name="Poole A.M."/>
            <person name="Pritham E.J."/>
            <person name="Richards T.A."/>
            <person name="Rocap G."/>
            <person name="Roy S.W."/>
            <person name="Sarai C."/>
            <person name="Schaack S."/>
            <person name="Shirato S."/>
            <person name="Slamovits C.H."/>
            <person name="Spencer D.F."/>
            <person name="Suzuki S."/>
            <person name="Worden A.Z."/>
            <person name="Zauner S."/>
            <person name="Barry K."/>
            <person name="Bell C."/>
            <person name="Bharti A.K."/>
            <person name="Crow J.A."/>
            <person name="Grimwood J."/>
            <person name="Kramer R."/>
            <person name="Lindquist E."/>
            <person name="Lucas S."/>
            <person name="Salamov A."/>
            <person name="McFadden G.I."/>
            <person name="Lane C.E."/>
            <person name="Keeling P.J."/>
            <person name="Gray M.W."/>
            <person name="Grigoriev I.V."/>
            <person name="Archibald J.M."/>
        </authorList>
    </citation>
    <scope>NUCLEOTIDE SEQUENCE</scope>
    <source>
        <strain evidence="3 5">CCMP2712</strain>
    </source>
</reference>
<organism evidence="3">
    <name type="scientific">Guillardia theta (strain CCMP2712)</name>
    <name type="common">Cryptophyte</name>
    <dbReference type="NCBI Taxonomy" id="905079"/>
    <lineage>
        <taxon>Eukaryota</taxon>
        <taxon>Cryptophyceae</taxon>
        <taxon>Pyrenomonadales</taxon>
        <taxon>Geminigeraceae</taxon>
        <taxon>Guillardia</taxon>
    </lineage>
</organism>
<keyword evidence="1" id="KW-0472">Membrane</keyword>
<gene>
    <name evidence="3" type="ORF">GUITHDRAFT_160465</name>
</gene>
<evidence type="ECO:0000313" key="3">
    <source>
        <dbReference type="EMBL" id="EKX55441.1"/>
    </source>
</evidence>
<dbReference type="GeneID" id="17312058"/>
<keyword evidence="1" id="KW-1133">Transmembrane helix</keyword>
<evidence type="ECO:0000313" key="4">
    <source>
        <dbReference type="EnsemblProtists" id="EKX55441"/>
    </source>
</evidence>
<feature type="transmembrane region" description="Helical" evidence="1">
    <location>
        <begin position="175"/>
        <end position="196"/>
    </location>
</feature>
<accession>L1K3Q5</accession>
<dbReference type="EMBL" id="JH992965">
    <property type="protein sequence ID" value="EKX55441.1"/>
    <property type="molecule type" value="Genomic_DNA"/>
</dbReference>
<dbReference type="PaxDb" id="55529-EKX55441"/>
<evidence type="ECO:0000256" key="2">
    <source>
        <dbReference type="SAM" id="SignalP"/>
    </source>
</evidence>
<reference evidence="4" key="3">
    <citation type="submission" date="2015-06" db="UniProtKB">
        <authorList>
            <consortium name="EnsemblProtists"/>
        </authorList>
    </citation>
    <scope>IDENTIFICATION</scope>
</reference>
<feature type="signal peptide" evidence="2">
    <location>
        <begin position="1"/>
        <end position="19"/>
    </location>
</feature>
<keyword evidence="5" id="KW-1185">Reference proteome</keyword>